<sequence>MKIIKLDAIDSTNSFLRQLYAHNEVDDFTVVTTKNQTAGRGQMGAVWKTQEGKNLTASVFKSVSCLNHEDQFYVSMAVSLAIYTTLEKLLIPDLKIKWPNDILSGDKKICGILIENIFKGHALEASIIGVGLNVNQTDFEGLPQASSLKALTGVHYNLDEVLQELVSQLEDYSKYIEQQEFKMLKADYEEKLFRIEKPSTFKDKKGRLFMGFIKGVTDRGKLKLLLEDEITAEFDLKEVQLLY</sequence>
<dbReference type="PROSITE" id="PS51733">
    <property type="entry name" value="BPL_LPL_CATALYTIC"/>
    <property type="match status" value="1"/>
</dbReference>
<evidence type="ECO:0000256" key="1">
    <source>
        <dbReference type="ARBA" id="ARBA00022598"/>
    </source>
</evidence>
<reference evidence="4" key="1">
    <citation type="submission" date="2013-11" db="EMBL/GenBank/DDBJ databases">
        <title>Draft genome sequence from a member of Zhouia, isolated tidal flat.</title>
        <authorList>
            <person name="Jin H."/>
            <person name="Jeon C.O."/>
        </authorList>
    </citation>
    <scope>NUCLEOTIDE SEQUENCE [LARGE SCALE GENOMIC DNA]</scope>
    <source>
        <strain evidence="4">AD3</strain>
    </source>
</reference>
<dbReference type="EMBL" id="AYXY01000001">
    <property type="protein sequence ID" value="ETN96858.1"/>
    <property type="molecule type" value="Genomic_DNA"/>
</dbReference>
<dbReference type="PATRIC" id="fig|1286632.3.peg.285"/>
<feature type="domain" description="BPL/LPL catalytic" evidence="2">
    <location>
        <begin position="1"/>
        <end position="177"/>
    </location>
</feature>
<comment type="caution">
    <text evidence="3">The sequence shown here is derived from an EMBL/GenBank/DDBJ whole genome shotgun (WGS) entry which is preliminary data.</text>
</comment>
<dbReference type="NCBIfam" id="TIGR00121">
    <property type="entry name" value="birA_ligase"/>
    <property type="match status" value="1"/>
</dbReference>
<dbReference type="InterPro" id="IPR004143">
    <property type="entry name" value="BPL_LPL_catalytic"/>
</dbReference>
<dbReference type="Gene3D" id="3.30.930.10">
    <property type="entry name" value="Bira Bifunctional Protein, Domain 2"/>
    <property type="match status" value="1"/>
</dbReference>
<dbReference type="eggNOG" id="COG0340">
    <property type="taxonomic scope" value="Bacteria"/>
</dbReference>
<accession>W2US87</accession>
<dbReference type="InterPro" id="IPR004408">
    <property type="entry name" value="Biotin_CoA_COase_ligase"/>
</dbReference>
<dbReference type="SUPFAM" id="SSF55681">
    <property type="entry name" value="Class II aaRS and biotin synthetases"/>
    <property type="match status" value="1"/>
</dbReference>
<dbReference type="PANTHER" id="PTHR12835:SF5">
    <property type="entry name" value="BIOTIN--PROTEIN LIGASE"/>
    <property type="match status" value="1"/>
</dbReference>
<dbReference type="CDD" id="cd16442">
    <property type="entry name" value="BPL"/>
    <property type="match status" value="1"/>
</dbReference>
<organism evidence="3 4">
    <name type="scientific">Zhouia amylolytica AD3</name>
    <dbReference type="NCBI Taxonomy" id="1286632"/>
    <lineage>
        <taxon>Bacteria</taxon>
        <taxon>Pseudomonadati</taxon>
        <taxon>Bacteroidota</taxon>
        <taxon>Flavobacteriia</taxon>
        <taxon>Flavobacteriales</taxon>
        <taxon>Flavobacteriaceae</taxon>
        <taxon>Zhouia</taxon>
    </lineage>
</organism>
<dbReference type="Proteomes" id="UP000018850">
    <property type="component" value="Unassembled WGS sequence"/>
</dbReference>
<reference evidence="3 4" key="2">
    <citation type="journal article" date="2016" name="Genome Announc.">
        <title>Draft Genome Sequence of Zhouia amylolytica AD3, Isolated from Tidal Flat Sediment.</title>
        <authorList>
            <person name="Jia B."/>
            <person name="Jin H.M."/>
            <person name="Lee H.J."/>
            <person name="Jeon C.O."/>
        </authorList>
    </citation>
    <scope>NUCLEOTIDE SEQUENCE [LARGE SCALE GENOMIC DNA]</scope>
    <source>
        <strain evidence="3 4">AD3</strain>
    </source>
</reference>
<dbReference type="PANTHER" id="PTHR12835">
    <property type="entry name" value="BIOTIN PROTEIN LIGASE"/>
    <property type="match status" value="1"/>
</dbReference>
<evidence type="ECO:0000313" key="4">
    <source>
        <dbReference type="Proteomes" id="UP000018850"/>
    </source>
</evidence>
<protein>
    <submittedName>
        <fullName evidence="3">Putative biotin/lipoate A/B protein ligase family protein</fullName>
        <ecNumber evidence="3">6.3.4.15</ecNumber>
    </submittedName>
</protein>
<dbReference type="GO" id="GO:0005737">
    <property type="term" value="C:cytoplasm"/>
    <property type="evidence" value="ECO:0007669"/>
    <property type="project" value="TreeGrafter"/>
</dbReference>
<gene>
    <name evidence="3" type="ORF">P278_02840</name>
</gene>
<keyword evidence="1 3" id="KW-0436">Ligase</keyword>
<name>W2US87_9FLAO</name>
<dbReference type="STRING" id="376730.SAMN04487906_2362"/>
<keyword evidence="4" id="KW-1185">Reference proteome</keyword>
<evidence type="ECO:0000259" key="2">
    <source>
        <dbReference type="PROSITE" id="PS51733"/>
    </source>
</evidence>
<dbReference type="RefSeq" id="WP_038261124.1">
    <property type="nucleotide sequence ID" value="NZ_AYXY01000001.1"/>
</dbReference>
<proteinExistence type="predicted"/>
<dbReference type="GO" id="GO:0004077">
    <property type="term" value="F:biotin--[biotin carboxyl-carrier protein] ligase activity"/>
    <property type="evidence" value="ECO:0007669"/>
    <property type="project" value="UniProtKB-EC"/>
</dbReference>
<dbReference type="EC" id="6.3.4.15" evidence="3"/>
<dbReference type="AlphaFoldDB" id="W2US87"/>
<dbReference type="InterPro" id="IPR045864">
    <property type="entry name" value="aa-tRNA-synth_II/BPL/LPL"/>
</dbReference>
<dbReference type="Pfam" id="PF03099">
    <property type="entry name" value="BPL_LplA_LipB"/>
    <property type="match status" value="1"/>
</dbReference>
<evidence type="ECO:0000313" key="3">
    <source>
        <dbReference type="EMBL" id="ETN96858.1"/>
    </source>
</evidence>